<accession>A0A2M3ZQ06</accession>
<feature type="compositionally biased region" description="Low complexity" evidence="1">
    <location>
        <begin position="39"/>
        <end position="51"/>
    </location>
</feature>
<sequence>MASATATVALLTTTTSTVNIITKMATEQPPWTAPRRWTKSSTTQRKSSQSQMEPPRERWPSTGRPLRPQLQ</sequence>
<evidence type="ECO:0000256" key="1">
    <source>
        <dbReference type="SAM" id="MobiDB-lite"/>
    </source>
</evidence>
<dbReference type="EMBL" id="GGFM01009885">
    <property type="protein sequence ID" value="MBW30636.1"/>
    <property type="molecule type" value="Transcribed_RNA"/>
</dbReference>
<protein>
    <submittedName>
        <fullName evidence="2">Putative secreted peptide</fullName>
    </submittedName>
</protein>
<dbReference type="AlphaFoldDB" id="A0A2M3ZQ06"/>
<name>A0A2M3ZQ06_9DIPT</name>
<evidence type="ECO:0000313" key="2">
    <source>
        <dbReference type="EMBL" id="MBW30636.1"/>
    </source>
</evidence>
<feature type="compositionally biased region" description="Low complexity" evidence="1">
    <location>
        <begin position="1"/>
        <end position="18"/>
    </location>
</feature>
<organism evidence="2">
    <name type="scientific">Anopheles braziliensis</name>
    <dbReference type="NCBI Taxonomy" id="58242"/>
    <lineage>
        <taxon>Eukaryota</taxon>
        <taxon>Metazoa</taxon>
        <taxon>Ecdysozoa</taxon>
        <taxon>Arthropoda</taxon>
        <taxon>Hexapoda</taxon>
        <taxon>Insecta</taxon>
        <taxon>Pterygota</taxon>
        <taxon>Neoptera</taxon>
        <taxon>Endopterygota</taxon>
        <taxon>Diptera</taxon>
        <taxon>Nematocera</taxon>
        <taxon>Culicoidea</taxon>
        <taxon>Culicidae</taxon>
        <taxon>Anophelinae</taxon>
        <taxon>Anopheles</taxon>
    </lineage>
</organism>
<proteinExistence type="predicted"/>
<reference evidence="2" key="1">
    <citation type="submission" date="2018-01" db="EMBL/GenBank/DDBJ databases">
        <title>An insight into the sialome of Amazonian anophelines.</title>
        <authorList>
            <person name="Ribeiro J.M."/>
            <person name="Scarpassa V."/>
            <person name="Calvo E."/>
        </authorList>
    </citation>
    <scope>NUCLEOTIDE SEQUENCE</scope>
    <source>
        <tissue evidence="2">Salivary glands</tissue>
    </source>
</reference>
<feature type="region of interest" description="Disordered" evidence="1">
    <location>
        <begin position="1"/>
        <end position="71"/>
    </location>
</feature>